<dbReference type="Pfam" id="PF13509">
    <property type="entry name" value="S1_2"/>
    <property type="match status" value="2"/>
</dbReference>
<name>A0A9X7YND2_9GAMM</name>
<dbReference type="SMART" id="SM00316">
    <property type="entry name" value="S1"/>
    <property type="match status" value="3"/>
</dbReference>
<dbReference type="Gene3D" id="1.10.10.10">
    <property type="entry name" value="Winged helix-like DNA-binding domain superfamily/Winged helix DNA-binding domain"/>
    <property type="match status" value="1"/>
</dbReference>
<gene>
    <name evidence="3" type="ORF">GJQ55_03595</name>
</gene>
<dbReference type="KEGG" id="vcw:GJQ55_03595"/>
<dbReference type="GO" id="GO:0003676">
    <property type="term" value="F:nucleic acid binding"/>
    <property type="evidence" value="ECO:0007669"/>
    <property type="project" value="InterPro"/>
</dbReference>
<dbReference type="InterPro" id="IPR014464">
    <property type="entry name" value="CvfB_fam"/>
</dbReference>
<organism evidence="3 4">
    <name type="scientific">Venatoribacter cucullus</name>
    <dbReference type="NCBI Taxonomy" id="2661630"/>
    <lineage>
        <taxon>Bacteria</taxon>
        <taxon>Pseudomonadati</taxon>
        <taxon>Pseudomonadota</taxon>
        <taxon>Gammaproteobacteria</taxon>
        <taxon>Oceanospirillales</taxon>
        <taxon>Oceanospirillaceae</taxon>
        <taxon>Venatoribacter</taxon>
    </lineage>
</organism>
<evidence type="ECO:0000259" key="2">
    <source>
        <dbReference type="SMART" id="SM00316"/>
    </source>
</evidence>
<dbReference type="EMBL" id="CP046056">
    <property type="protein sequence ID" value="QQD23624.1"/>
    <property type="molecule type" value="Genomic_DNA"/>
</dbReference>
<dbReference type="Gene3D" id="2.40.50.140">
    <property type="entry name" value="Nucleic acid-binding proteins"/>
    <property type="match status" value="1"/>
</dbReference>
<dbReference type="RefSeq" id="WP_228346156.1">
    <property type="nucleotide sequence ID" value="NZ_CP046056.1"/>
</dbReference>
<dbReference type="InterPro" id="IPR012340">
    <property type="entry name" value="NA-bd_OB-fold"/>
</dbReference>
<protein>
    <submittedName>
        <fullName evidence="3">GntR family transcriptional regulator</fullName>
    </submittedName>
</protein>
<dbReference type="PANTHER" id="PTHR37296">
    <property type="entry name" value="CONSERVED VIRULENCE FACTOR B"/>
    <property type="match status" value="1"/>
</dbReference>
<dbReference type="InterPro" id="IPR003029">
    <property type="entry name" value="S1_domain"/>
</dbReference>
<keyword evidence="4" id="KW-1185">Reference proteome</keyword>
<evidence type="ECO:0000313" key="4">
    <source>
        <dbReference type="Proteomes" id="UP000596074"/>
    </source>
</evidence>
<reference evidence="3 4" key="1">
    <citation type="submission" date="2019-11" db="EMBL/GenBank/DDBJ databases">
        <title>Venatorbacter sp. nov. a predator of Campylobacter and other Gram-negative bacteria.</title>
        <authorList>
            <person name="Saeedi A."/>
            <person name="Cummings N.J."/>
            <person name="Connerton I.F."/>
            <person name="Connerton P.L."/>
        </authorList>
    </citation>
    <scope>NUCLEOTIDE SEQUENCE [LARGE SCALE GENOMIC DNA]</scope>
    <source>
        <strain evidence="3">XL5</strain>
    </source>
</reference>
<evidence type="ECO:0000256" key="1">
    <source>
        <dbReference type="SAM" id="MobiDB-lite"/>
    </source>
</evidence>
<dbReference type="AlphaFoldDB" id="A0A9X7YND2"/>
<sequence length="340" mass="38296">MAEPGRYHHLTVVEEQPHGLYLDDAEGGKVLLPRKQIPANTAIGDVLKVFVYLDSDDRPIATTLRPKAQLHQVAWLNVVDVNKTGAFLDWGLAKDLFVPFSEQKQRLEPGKSCAVYLYLDNTGRIVASTKLNRFIKDEVTSIWPGEPLPLKNGDAVKLFIAQRTELGYKAVVNNEYWGILYNTDIRSAIRVGQKLDGFIKRVREDKRLDLMLEPAGHEKADPLAKRILKKLEDNQGFLPMGDHSPADLIELHFAVSKRTFKMAIGKLLKERRIAIEENGIRLTTTDQPAEIQRPPKTPVADIEHRAEQRAEITTGVNTKPAKKVLRNPKHKSSNTLGLKK</sequence>
<dbReference type="Proteomes" id="UP000596074">
    <property type="component" value="Chromosome"/>
</dbReference>
<feature type="domain" description="S1 motif" evidence="2">
    <location>
        <begin position="151"/>
        <end position="213"/>
    </location>
</feature>
<proteinExistence type="predicted"/>
<accession>A0A9X7YND2</accession>
<dbReference type="Pfam" id="PF17783">
    <property type="entry name" value="WHD_CvfB"/>
    <property type="match status" value="1"/>
</dbReference>
<evidence type="ECO:0000313" key="3">
    <source>
        <dbReference type="EMBL" id="QQD23624.1"/>
    </source>
</evidence>
<dbReference type="InterPro" id="IPR039566">
    <property type="entry name" value="CvfB_S1_st"/>
</dbReference>
<feature type="domain" description="S1 motif" evidence="2">
    <location>
        <begin position="3"/>
        <end position="65"/>
    </location>
</feature>
<feature type="compositionally biased region" description="Basic residues" evidence="1">
    <location>
        <begin position="320"/>
        <end position="340"/>
    </location>
</feature>
<dbReference type="PANTHER" id="PTHR37296:SF1">
    <property type="entry name" value="CONSERVED VIRULENCE FACTOR B"/>
    <property type="match status" value="1"/>
</dbReference>
<dbReference type="InterPro" id="IPR036388">
    <property type="entry name" value="WH-like_DNA-bd_sf"/>
</dbReference>
<feature type="domain" description="S1 motif" evidence="2">
    <location>
        <begin position="69"/>
        <end position="130"/>
    </location>
</feature>
<feature type="region of interest" description="Disordered" evidence="1">
    <location>
        <begin position="309"/>
        <end position="340"/>
    </location>
</feature>
<dbReference type="InterPro" id="IPR040764">
    <property type="entry name" value="CvfB_WH"/>
</dbReference>